<name>A0A3R8TUZ0_9BURK</name>
<dbReference type="OrthoDB" id="9800188at2"/>
<comment type="caution">
    <text evidence="1">The sequence shown here is derived from an EMBL/GenBank/DDBJ whole genome shotgun (WGS) entry which is preliminary data.</text>
</comment>
<proteinExistence type="predicted"/>
<organism evidence="1 2">
    <name type="scientific">Aquabacterium soli</name>
    <dbReference type="NCBI Taxonomy" id="2493092"/>
    <lineage>
        <taxon>Bacteria</taxon>
        <taxon>Pseudomonadati</taxon>
        <taxon>Pseudomonadota</taxon>
        <taxon>Betaproteobacteria</taxon>
        <taxon>Burkholderiales</taxon>
        <taxon>Aquabacterium</taxon>
    </lineage>
</organism>
<dbReference type="Gene3D" id="3.10.129.10">
    <property type="entry name" value="Hotdog Thioesterase"/>
    <property type="match status" value="1"/>
</dbReference>
<gene>
    <name evidence="1" type="ORF">EIP75_06090</name>
</gene>
<protein>
    <recommendedName>
        <fullName evidence="3">3-hydroxylacyl-ACP dehydratase</fullName>
    </recommendedName>
</protein>
<evidence type="ECO:0000313" key="2">
    <source>
        <dbReference type="Proteomes" id="UP000269265"/>
    </source>
</evidence>
<dbReference type="AlphaFoldDB" id="A0A3R8TUZ0"/>
<reference evidence="1 2" key="1">
    <citation type="submission" date="2018-12" db="EMBL/GenBank/DDBJ databases">
        <title>The whole draft genome of Aquabacterium sp. SJQ9.</title>
        <authorList>
            <person name="Sun L."/>
            <person name="Gao X."/>
            <person name="Chen W."/>
            <person name="Huang K."/>
        </authorList>
    </citation>
    <scope>NUCLEOTIDE SEQUENCE [LARGE SCALE GENOMIC DNA]</scope>
    <source>
        <strain evidence="1 2">SJQ9</strain>
    </source>
</reference>
<keyword evidence="2" id="KW-1185">Reference proteome</keyword>
<dbReference type="EMBL" id="RSED01000004">
    <property type="protein sequence ID" value="RRS05338.1"/>
    <property type="molecule type" value="Genomic_DNA"/>
</dbReference>
<evidence type="ECO:0008006" key="3">
    <source>
        <dbReference type="Google" id="ProtNLM"/>
    </source>
</evidence>
<dbReference type="InterPro" id="IPR016776">
    <property type="entry name" value="ApeP-like_dehydratase"/>
</dbReference>
<accession>A0A3R8TUZ0</accession>
<sequence length="157" mass="17004">MTVQDQPWPPIDELVPHRGGMSWLDRVLSVDADTVVAEAVIRPDTFCVEHDQVPAWAGIEYMAQAVAAWAGHRALTEQRPVDLGFLVGTRRYESTVEGYAVGTCLRIEGRCELMGDNGLGMFACRVLVDGDCVASANLSVFAPRNGLAFVKGLEGTP</sequence>
<dbReference type="Pfam" id="PF22817">
    <property type="entry name" value="ApeP-like"/>
    <property type="match status" value="1"/>
</dbReference>
<dbReference type="InterPro" id="IPR029069">
    <property type="entry name" value="HotDog_dom_sf"/>
</dbReference>
<evidence type="ECO:0000313" key="1">
    <source>
        <dbReference type="EMBL" id="RRS05338.1"/>
    </source>
</evidence>
<dbReference type="SUPFAM" id="SSF54637">
    <property type="entry name" value="Thioesterase/thiol ester dehydrase-isomerase"/>
    <property type="match status" value="1"/>
</dbReference>
<dbReference type="Proteomes" id="UP000269265">
    <property type="component" value="Unassembled WGS sequence"/>
</dbReference>
<dbReference type="PIRSF" id="PIRSF020565">
    <property type="entry name" value="3Ho_Ac_ACP_DH_prd"/>
    <property type="match status" value="1"/>
</dbReference>